<dbReference type="InterPro" id="IPR004364">
    <property type="entry name" value="Aa-tRNA-synt_II"/>
</dbReference>
<feature type="compositionally biased region" description="Basic and acidic residues" evidence="11">
    <location>
        <begin position="85"/>
        <end position="107"/>
    </location>
</feature>
<keyword evidence="6" id="KW-0067">ATP-binding</keyword>
<dbReference type="InterPro" id="IPR004365">
    <property type="entry name" value="NA-bd_OB_tRNA"/>
</dbReference>
<evidence type="ECO:0000256" key="8">
    <source>
        <dbReference type="ARBA" id="ARBA00023146"/>
    </source>
</evidence>
<evidence type="ECO:0000256" key="10">
    <source>
        <dbReference type="RuleBase" id="RU003748"/>
    </source>
</evidence>
<evidence type="ECO:0000256" key="2">
    <source>
        <dbReference type="ARBA" id="ARBA00008226"/>
    </source>
</evidence>
<dbReference type="Pfam" id="PF01336">
    <property type="entry name" value="tRNA_anti-codon"/>
    <property type="match status" value="1"/>
</dbReference>
<dbReference type="PROSITE" id="PS50862">
    <property type="entry name" value="AA_TRNA_LIGASE_II"/>
    <property type="match status" value="1"/>
</dbReference>
<dbReference type="SUPFAM" id="SSF50249">
    <property type="entry name" value="Nucleic acid-binding proteins"/>
    <property type="match status" value="1"/>
</dbReference>
<keyword evidence="5" id="KW-0547">Nucleotide-binding</keyword>
<dbReference type="InterPro" id="IPR012340">
    <property type="entry name" value="NA-bd_OB-fold"/>
</dbReference>
<reference evidence="13 14" key="1">
    <citation type="journal article" date="2018" name="Front. Microbiol.">
        <title>Prospects for Fungal Bioremediation of Acidic Radioactive Waste Sites: Characterization and Genome Sequence of Rhodotorula taiwanensis MD1149.</title>
        <authorList>
            <person name="Tkavc R."/>
            <person name="Matrosova V.Y."/>
            <person name="Grichenko O.E."/>
            <person name="Gostincar C."/>
            <person name="Volpe R.P."/>
            <person name="Klimenkova P."/>
            <person name="Gaidamakova E.K."/>
            <person name="Zhou C.E."/>
            <person name="Stewart B.J."/>
            <person name="Lyman M.G."/>
            <person name="Malfatti S.A."/>
            <person name="Rubinfeld B."/>
            <person name="Courtot M."/>
            <person name="Singh J."/>
            <person name="Dalgard C.L."/>
            <person name="Hamilton T."/>
            <person name="Frey K.G."/>
            <person name="Gunde-Cimerman N."/>
            <person name="Dugan L."/>
            <person name="Daly M.J."/>
        </authorList>
    </citation>
    <scope>NUCLEOTIDE SEQUENCE [LARGE SCALE GENOMIC DNA]</scope>
    <source>
        <strain evidence="13 14">MD1149</strain>
    </source>
</reference>
<dbReference type="GO" id="GO:0005829">
    <property type="term" value="C:cytosol"/>
    <property type="evidence" value="ECO:0007669"/>
    <property type="project" value="TreeGrafter"/>
</dbReference>
<dbReference type="PANTHER" id="PTHR42918:SF9">
    <property type="entry name" value="LYSINE--TRNA LIGASE"/>
    <property type="match status" value="1"/>
</dbReference>
<dbReference type="NCBIfam" id="TIGR00499">
    <property type="entry name" value="lysS_bact"/>
    <property type="match status" value="1"/>
</dbReference>
<dbReference type="InterPro" id="IPR018149">
    <property type="entry name" value="Lys-tRNA-synth_II_C"/>
</dbReference>
<keyword evidence="7" id="KW-0648">Protein biosynthesis</keyword>
<keyword evidence="8" id="KW-0030">Aminoacyl-tRNA synthetase</keyword>
<dbReference type="CDD" id="cd04322">
    <property type="entry name" value="LysRS_N"/>
    <property type="match status" value="1"/>
</dbReference>
<feature type="domain" description="Aminoacyl-transfer RNA synthetases class-II family profile" evidence="12">
    <location>
        <begin position="314"/>
        <end position="638"/>
    </location>
</feature>
<dbReference type="InterPro" id="IPR044136">
    <property type="entry name" value="Lys-tRNA-ligase_II_N"/>
</dbReference>
<dbReference type="InterPro" id="IPR002313">
    <property type="entry name" value="Lys-tRNA-ligase_II"/>
</dbReference>
<comment type="similarity">
    <text evidence="2">Belongs to the class-II aminoacyl-tRNA synthetase family.</text>
</comment>
<dbReference type="EC" id="6.1.1.6" evidence="10"/>
<feature type="region of interest" description="Disordered" evidence="11">
    <location>
        <begin position="646"/>
        <end position="668"/>
    </location>
</feature>
<dbReference type="SUPFAM" id="SSF55681">
    <property type="entry name" value="Class II aaRS and biotin synthetases"/>
    <property type="match status" value="1"/>
</dbReference>
<dbReference type="PRINTS" id="PR00982">
    <property type="entry name" value="TRNASYNTHLYS"/>
</dbReference>
<evidence type="ECO:0000256" key="5">
    <source>
        <dbReference type="ARBA" id="ARBA00022741"/>
    </source>
</evidence>
<dbReference type="Pfam" id="PF00152">
    <property type="entry name" value="tRNA-synt_2"/>
    <property type="match status" value="1"/>
</dbReference>
<dbReference type="AlphaFoldDB" id="A0A2S5BAZ0"/>
<keyword evidence="4 13" id="KW-0436">Ligase</keyword>
<dbReference type="Proteomes" id="UP000237144">
    <property type="component" value="Unassembled WGS sequence"/>
</dbReference>
<dbReference type="PIRSF" id="PIRSF039101">
    <property type="entry name" value="LysRS2"/>
    <property type="match status" value="1"/>
</dbReference>
<comment type="subcellular location">
    <subcellularLocation>
        <location evidence="1">Cytoplasm</location>
    </subcellularLocation>
</comment>
<dbReference type="GO" id="GO:0004824">
    <property type="term" value="F:lysine-tRNA ligase activity"/>
    <property type="evidence" value="ECO:0007669"/>
    <property type="project" value="UniProtKB-EC"/>
</dbReference>
<gene>
    <name evidence="13" type="ORF">BMF94_3008</name>
</gene>
<dbReference type="EMBL" id="PJQD01000032">
    <property type="protein sequence ID" value="POY73927.1"/>
    <property type="molecule type" value="Genomic_DNA"/>
</dbReference>
<dbReference type="FunFam" id="3.30.930.10:FF:000238">
    <property type="entry name" value="Lysine--tRNA ligase"/>
    <property type="match status" value="1"/>
</dbReference>
<proteinExistence type="inferred from homology"/>
<evidence type="ECO:0000313" key="13">
    <source>
        <dbReference type="EMBL" id="POY73927.1"/>
    </source>
</evidence>
<comment type="caution">
    <text evidence="13">The sequence shown here is derived from an EMBL/GenBank/DDBJ whole genome shotgun (WGS) entry which is preliminary data.</text>
</comment>
<accession>A0A2S5BAZ0</accession>
<keyword evidence="14" id="KW-1185">Reference proteome</keyword>
<dbReference type="Gene3D" id="2.40.50.140">
    <property type="entry name" value="Nucleic acid-binding proteins"/>
    <property type="match status" value="1"/>
</dbReference>
<dbReference type="GO" id="GO:0005524">
    <property type="term" value="F:ATP binding"/>
    <property type="evidence" value="ECO:0007669"/>
    <property type="project" value="UniProtKB-KW"/>
</dbReference>
<protein>
    <recommendedName>
        <fullName evidence="10">Lysine--tRNA ligase</fullName>
        <ecNumber evidence="10">6.1.1.6</ecNumber>
    </recommendedName>
    <alternativeName>
        <fullName evidence="10">Lysyl-tRNA synthetase</fullName>
    </alternativeName>
</protein>
<sequence length="668" mass="75242">MLLRPVHLLRSSLALRSAPLPSAANFAVAAAPAHRLIPRPYISPIYASLRSKSTMSDIKTPEVPPAQQGDAPNLQKDPETGEMVSKSELKKRIKQRDNAKKKAEKAKVSAADAEAELSPNETDSPSESRPKQQYYEIRSRAIQKLRAIPSSDRTLTTPNPYPHKFHVNLSLPAFIDKYSKQCSEAGSRSDEVVSVAGRIHSMRAQGAKLRFYDLYSEGVKIQVMANASESESPEQFEALHALFRRGDIIGVTGHPMRTKRNELSIAPTVCQLLAPNLHQLPTEHYGFKDQEARHRKRYLDLIINQDRREVFITRARIINYIRKFLDNLGFLEVETPMMNQIVGGATAKPFITHHNALNLDLFMRVAPELYLKELVVGGLDRVYEIGRVFRNEGIDLTHNPEFSICEFYMAYADMHDLMDLTESLLSGLVKHITGGYKIKYHPEGKEGPELELDFTTPWKRFDMIEELEKQLDVKFPPGDQLDSPETNKFLRDLCVKHNVDCSEPRTNARLLDKLVGEFIENQCISPSFIVGHPQVMSPLAKHHRSRPGLCERFEAFVATREICNAYTELNDPFIQRQNFEEQMRQKAQGDDEAQGYDETFVDALEHGLPPTGGFGLGIDRLCMFLTDQNSIREVLLFPANKPLPNATAGTADDLAAPEKTTSIGDVKA</sequence>
<name>A0A2S5BAZ0_9BASI</name>
<dbReference type="PANTHER" id="PTHR42918">
    <property type="entry name" value="LYSYL-TRNA SYNTHETASE"/>
    <property type="match status" value="1"/>
</dbReference>
<evidence type="ECO:0000256" key="9">
    <source>
        <dbReference type="ARBA" id="ARBA00048573"/>
    </source>
</evidence>
<dbReference type="HAMAP" id="MF_00252">
    <property type="entry name" value="Lys_tRNA_synth_class2"/>
    <property type="match status" value="1"/>
</dbReference>
<evidence type="ECO:0000256" key="4">
    <source>
        <dbReference type="ARBA" id="ARBA00022598"/>
    </source>
</evidence>
<dbReference type="CDD" id="cd00775">
    <property type="entry name" value="LysRS_core"/>
    <property type="match status" value="1"/>
</dbReference>
<evidence type="ECO:0000256" key="1">
    <source>
        <dbReference type="ARBA" id="ARBA00004496"/>
    </source>
</evidence>
<evidence type="ECO:0000256" key="7">
    <source>
        <dbReference type="ARBA" id="ARBA00022917"/>
    </source>
</evidence>
<dbReference type="NCBIfam" id="NF001756">
    <property type="entry name" value="PRK00484.1"/>
    <property type="match status" value="1"/>
</dbReference>
<dbReference type="FunFam" id="2.40.50.140:FF:000050">
    <property type="entry name" value="Lysine--tRNA ligase"/>
    <property type="match status" value="1"/>
</dbReference>
<keyword evidence="3" id="KW-0963">Cytoplasm</keyword>
<dbReference type="Gene3D" id="3.30.930.10">
    <property type="entry name" value="Bira Bifunctional Protein, Domain 2"/>
    <property type="match status" value="1"/>
</dbReference>
<evidence type="ECO:0000256" key="6">
    <source>
        <dbReference type="ARBA" id="ARBA00022840"/>
    </source>
</evidence>
<feature type="region of interest" description="Disordered" evidence="11">
    <location>
        <begin position="56"/>
        <end position="132"/>
    </location>
</feature>
<dbReference type="InterPro" id="IPR045864">
    <property type="entry name" value="aa-tRNA-synth_II/BPL/LPL"/>
</dbReference>
<dbReference type="GO" id="GO:0006430">
    <property type="term" value="P:lysyl-tRNA aminoacylation"/>
    <property type="evidence" value="ECO:0007669"/>
    <property type="project" value="InterPro"/>
</dbReference>
<evidence type="ECO:0000256" key="11">
    <source>
        <dbReference type="SAM" id="MobiDB-lite"/>
    </source>
</evidence>
<evidence type="ECO:0000259" key="12">
    <source>
        <dbReference type="PROSITE" id="PS50862"/>
    </source>
</evidence>
<evidence type="ECO:0000256" key="3">
    <source>
        <dbReference type="ARBA" id="ARBA00022490"/>
    </source>
</evidence>
<dbReference type="GO" id="GO:0000049">
    <property type="term" value="F:tRNA binding"/>
    <property type="evidence" value="ECO:0007669"/>
    <property type="project" value="TreeGrafter"/>
</dbReference>
<evidence type="ECO:0000313" key="14">
    <source>
        <dbReference type="Proteomes" id="UP000237144"/>
    </source>
</evidence>
<feature type="compositionally biased region" description="Polar residues" evidence="11">
    <location>
        <begin position="659"/>
        <end position="668"/>
    </location>
</feature>
<dbReference type="OrthoDB" id="21243at2759"/>
<dbReference type="InterPro" id="IPR006195">
    <property type="entry name" value="aa-tRNA-synth_II"/>
</dbReference>
<comment type="catalytic activity">
    <reaction evidence="9 10">
        <text>tRNA(Lys) + L-lysine + ATP = L-lysyl-tRNA(Lys) + AMP + diphosphate</text>
        <dbReference type="Rhea" id="RHEA:20792"/>
        <dbReference type="Rhea" id="RHEA-COMP:9696"/>
        <dbReference type="Rhea" id="RHEA-COMP:9697"/>
        <dbReference type="ChEBI" id="CHEBI:30616"/>
        <dbReference type="ChEBI" id="CHEBI:32551"/>
        <dbReference type="ChEBI" id="CHEBI:33019"/>
        <dbReference type="ChEBI" id="CHEBI:78442"/>
        <dbReference type="ChEBI" id="CHEBI:78529"/>
        <dbReference type="ChEBI" id="CHEBI:456215"/>
        <dbReference type="EC" id="6.1.1.6"/>
    </reaction>
</comment>
<organism evidence="13 14">
    <name type="scientific">Rhodotorula taiwanensis</name>
    <dbReference type="NCBI Taxonomy" id="741276"/>
    <lineage>
        <taxon>Eukaryota</taxon>
        <taxon>Fungi</taxon>
        <taxon>Dikarya</taxon>
        <taxon>Basidiomycota</taxon>
        <taxon>Pucciniomycotina</taxon>
        <taxon>Microbotryomycetes</taxon>
        <taxon>Sporidiobolales</taxon>
        <taxon>Sporidiobolaceae</taxon>
        <taxon>Rhodotorula</taxon>
    </lineage>
</organism>
<dbReference type="InterPro" id="IPR034762">
    <property type="entry name" value="Lys-tRNA-ligase_II_bac/euk"/>
</dbReference>
<dbReference type="STRING" id="741276.A0A2S5BAZ0"/>